<reference evidence="7" key="4">
    <citation type="submission" date="2014-08" db="EMBL/GenBank/DDBJ databases">
        <authorList>
            <person name="Edwards T."/>
        </authorList>
    </citation>
    <scope>NUCLEOTIDE SEQUENCE [LARGE SCALE GENOMIC DNA]</scope>
</reference>
<evidence type="ECO:0000313" key="2">
    <source>
        <dbReference type="EMBL" id="CDX27619.1"/>
    </source>
</evidence>
<reference evidence="2 6" key="2">
    <citation type="submission" date="2014-08" db="EMBL/GenBank/DDBJ databases">
        <authorList>
            <person name="Moulin Lionel"/>
        </authorList>
    </citation>
    <scope>NUCLEOTIDE SEQUENCE [LARGE SCALE GENOMIC DNA]</scope>
</reference>
<protein>
    <submittedName>
        <fullName evidence="2">Uncharacterized protein</fullName>
    </submittedName>
</protein>
<gene>
    <name evidence="4" type="ORF">MPL1032_80194</name>
    <name evidence="2" type="ORF">MPL3356_70105</name>
    <name evidence="3" type="ORF">MPLDJ20_200030</name>
</gene>
<dbReference type="AlphaFoldDB" id="A0A090G9H1"/>
<keyword evidence="1" id="KW-0472">Membrane</keyword>
<dbReference type="EMBL" id="CCNB01000013">
    <property type="protein sequence ID" value="CDX37365.1"/>
    <property type="molecule type" value="Genomic_DNA"/>
</dbReference>
<evidence type="ECO:0000313" key="3">
    <source>
        <dbReference type="EMBL" id="CDX37365.1"/>
    </source>
</evidence>
<keyword evidence="1" id="KW-0812">Transmembrane</keyword>
<evidence type="ECO:0000256" key="1">
    <source>
        <dbReference type="SAM" id="Phobius"/>
    </source>
</evidence>
<dbReference type="EMBL" id="CCND01000051">
    <property type="protein sequence ID" value="CDX63216.1"/>
    <property type="molecule type" value="Genomic_DNA"/>
</dbReference>
<organism evidence="2 5">
    <name type="scientific">Mesorhizobium plurifarium</name>
    <dbReference type="NCBI Taxonomy" id="69974"/>
    <lineage>
        <taxon>Bacteria</taxon>
        <taxon>Pseudomonadati</taxon>
        <taxon>Pseudomonadota</taxon>
        <taxon>Alphaproteobacteria</taxon>
        <taxon>Hyphomicrobiales</taxon>
        <taxon>Phyllobacteriaceae</taxon>
        <taxon>Mesorhizobium</taxon>
    </lineage>
</organism>
<dbReference type="GeneID" id="31890993"/>
<dbReference type="Proteomes" id="UP000182888">
    <property type="component" value="Unassembled WGS sequence"/>
</dbReference>
<feature type="transmembrane region" description="Helical" evidence="1">
    <location>
        <begin position="39"/>
        <end position="56"/>
    </location>
</feature>
<reference evidence="4" key="1">
    <citation type="submission" date="2014-08" db="EMBL/GenBank/DDBJ databases">
        <title>DNA barcoding of Bradysia (Diptera: Sciaridae) for detection of the immature stages on agricultural crops.</title>
        <authorList>
            <person name="Shin S."/>
            <person name="Jung S."/>
            <person name="Heller K."/>
            <person name="Menzel F."/>
            <person name="Hong T.-K."/>
            <person name="Lee H."/>
            <person name="Lee S."/>
        </authorList>
    </citation>
    <scope>NUCLEOTIDE SEQUENCE</scope>
</reference>
<evidence type="ECO:0000313" key="4">
    <source>
        <dbReference type="EMBL" id="CDX63216.1"/>
    </source>
</evidence>
<proteinExistence type="predicted"/>
<accession>A0A090G9H1</accession>
<dbReference type="Proteomes" id="UP000045285">
    <property type="component" value="Unassembled WGS sequence"/>
</dbReference>
<name>A0A090G9H1_MESPL</name>
<dbReference type="EMBL" id="CCMZ01000067">
    <property type="protein sequence ID" value="CDX27619.1"/>
    <property type="molecule type" value="Genomic_DNA"/>
</dbReference>
<evidence type="ECO:0000313" key="6">
    <source>
        <dbReference type="Proteomes" id="UP000046373"/>
    </source>
</evidence>
<evidence type="ECO:0000313" key="7">
    <source>
        <dbReference type="Proteomes" id="UP000182888"/>
    </source>
</evidence>
<dbReference type="Proteomes" id="UP000046373">
    <property type="component" value="Unassembled WGS sequence"/>
</dbReference>
<keyword evidence="1" id="KW-1133">Transmembrane helix</keyword>
<keyword evidence="5" id="KW-1185">Reference proteome</keyword>
<sequence length="61" mass="6729">MRLIRFVLALIVLGLGALWSLQGLGLVGGSFMTGQTRWLYIGLLTMLVGVLGLRWANRSRI</sequence>
<reference evidence="5" key="3">
    <citation type="submission" date="2014-08" db="EMBL/GenBank/DDBJ databases">
        <authorList>
            <person name="Moulin L."/>
        </authorList>
    </citation>
    <scope>NUCLEOTIDE SEQUENCE [LARGE SCALE GENOMIC DNA]</scope>
</reference>
<evidence type="ECO:0000313" key="5">
    <source>
        <dbReference type="Proteomes" id="UP000045285"/>
    </source>
</evidence>